<evidence type="ECO:0000313" key="2">
    <source>
        <dbReference type="Proteomes" id="UP001143910"/>
    </source>
</evidence>
<gene>
    <name evidence="1" type="ORF">NQ176_g6930</name>
</gene>
<dbReference type="EMBL" id="JANJQO010001072">
    <property type="protein sequence ID" value="KAJ2972842.1"/>
    <property type="molecule type" value="Genomic_DNA"/>
</dbReference>
<name>A0ACC1N1Q6_9HYPO</name>
<keyword evidence="2" id="KW-1185">Reference proteome</keyword>
<proteinExistence type="predicted"/>
<sequence length="166" mass="18176">MAKKTSSLLASSKAVDPQLAALFASSSGPISTPPASRYQEQRNNGRKSKSNDQDSDTEDDDDGDDEVLSEVSEELDYEDDEGSDEDSSEDTDNDGGVSTKEDAQEAVDGDSSTTELGEEVAEPRKDRKRKRKDDNEDLEENYLANLTKDDEEEPSMKRVKADDEAG</sequence>
<protein>
    <submittedName>
        <fullName evidence="1">Uncharacterized protein</fullName>
    </submittedName>
</protein>
<organism evidence="1 2">
    <name type="scientific">Zarea fungicola</name>
    <dbReference type="NCBI Taxonomy" id="93591"/>
    <lineage>
        <taxon>Eukaryota</taxon>
        <taxon>Fungi</taxon>
        <taxon>Dikarya</taxon>
        <taxon>Ascomycota</taxon>
        <taxon>Pezizomycotina</taxon>
        <taxon>Sordariomycetes</taxon>
        <taxon>Hypocreomycetidae</taxon>
        <taxon>Hypocreales</taxon>
        <taxon>Cordycipitaceae</taxon>
        <taxon>Zarea</taxon>
    </lineage>
</organism>
<evidence type="ECO:0000313" key="1">
    <source>
        <dbReference type="EMBL" id="KAJ2972842.1"/>
    </source>
</evidence>
<reference evidence="1" key="1">
    <citation type="submission" date="2022-08" db="EMBL/GenBank/DDBJ databases">
        <title>Genome Sequence of Lecanicillium fungicola.</title>
        <authorList>
            <person name="Buettner E."/>
        </authorList>
    </citation>
    <scope>NUCLEOTIDE SEQUENCE</scope>
    <source>
        <strain evidence="1">Babe33</strain>
    </source>
</reference>
<dbReference type="Proteomes" id="UP001143910">
    <property type="component" value="Unassembled WGS sequence"/>
</dbReference>
<accession>A0ACC1N1Q6</accession>
<comment type="caution">
    <text evidence="1">The sequence shown here is derived from an EMBL/GenBank/DDBJ whole genome shotgun (WGS) entry which is preliminary data.</text>
</comment>